<name>A0ACB9TZU3_HOLOL</name>
<sequence length="139" mass="15927">MLNYYQILKNKESIKQEFLSGADKKYANTQTQAKIIAKRLQKNDFKASNGWLECFRKRHGISHKHICGEAKDVNNETVEEWKNKLQDIIKGYEPCDIANCDETGLLFRALPSKTLALKSDKCIGGKQSKERLTTKTTVF</sequence>
<proteinExistence type="predicted"/>
<evidence type="ECO:0000313" key="1">
    <source>
        <dbReference type="EMBL" id="KAI4472174.1"/>
    </source>
</evidence>
<comment type="caution">
    <text evidence="1">The sequence shown here is derived from an EMBL/GenBank/DDBJ whole genome shotgun (WGS) entry which is preliminary data.</text>
</comment>
<organism evidence="1 2">
    <name type="scientific">Holotrichia oblita</name>
    <name type="common">Chafer beetle</name>
    <dbReference type="NCBI Taxonomy" id="644536"/>
    <lineage>
        <taxon>Eukaryota</taxon>
        <taxon>Metazoa</taxon>
        <taxon>Ecdysozoa</taxon>
        <taxon>Arthropoda</taxon>
        <taxon>Hexapoda</taxon>
        <taxon>Insecta</taxon>
        <taxon>Pterygota</taxon>
        <taxon>Neoptera</taxon>
        <taxon>Endopterygota</taxon>
        <taxon>Coleoptera</taxon>
        <taxon>Polyphaga</taxon>
        <taxon>Scarabaeiformia</taxon>
        <taxon>Scarabaeidae</taxon>
        <taxon>Melolonthinae</taxon>
        <taxon>Holotrichia</taxon>
    </lineage>
</organism>
<reference evidence="1" key="1">
    <citation type="submission" date="2022-04" db="EMBL/GenBank/DDBJ databases">
        <title>Chromosome-scale genome assembly of Holotrichia oblita Faldermann.</title>
        <authorList>
            <person name="Rongchong L."/>
        </authorList>
    </citation>
    <scope>NUCLEOTIDE SEQUENCE</scope>
    <source>
        <strain evidence="1">81SQS9</strain>
    </source>
</reference>
<accession>A0ACB9TZU3</accession>
<dbReference type="Proteomes" id="UP001056778">
    <property type="component" value="Chromosome 1"/>
</dbReference>
<protein>
    <submittedName>
        <fullName evidence="1">Uncharacterized protein</fullName>
    </submittedName>
</protein>
<evidence type="ECO:0000313" key="2">
    <source>
        <dbReference type="Proteomes" id="UP001056778"/>
    </source>
</evidence>
<keyword evidence="2" id="KW-1185">Reference proteome</keyword>
<gene>
    <name evidence="1" type="ORF">MML48_1g05654</name>
</gene>
<dbReference type="EMBL" id="CM043015">
    <property type="protein sequence ID" value="KAI4472174.1"/>
    <property type="molecule type" value="Genomic_DNA"/>
</dbReference>